<evidence type="ECO:0000259" key="4">
    <source>
        <dbReference type="PROSITE" id="PS50118"/>
    </source>
</evidence>
<evidence type="ECO:0000256" key="1">
    <source>
        <dbReference type="ARBA" id="ARBA00023125"/>
    </source>
</evidence>
<reference evidence="5" key="1">
    <citation type="submission" date="2016-10" db="EMBL/GenBank/DDBJ databases">
        <authorList>
            <person name="Benchimol M."/>
            <person name="Almeida L.G."/>
            <person name="Vasconcelos A.T."/>
            <person name="Perreira-Neves A."/>
            <person name="Rosa I.A."/>
            <person name="Tasca T."/>
            <person name="Bogo M.R."/>
            <person name="de Souza W."/>
        </authorList>
    </citation>
    <scope>NUCLEOTIDE SEQUENCE [LARGE SCALE GENOMIC DNA]</scope>
    <source>
        <strain evidence="5">K</strain>
    </source>
</reference>
<dbReference type="SMART" id="SM00398">
    <property type="entry name" value="HMG"/>
    <property type="match status" value="1"/>
</dbReference>
<dbReference type="AlphaFoldDB" id="A0A1J4KAQ9"/>
<dbReference type="VEuPathDB" id="TrichDB:TRFO_04945"/>
<accession>A0A1J4KAQ9</accession>
<evidence type="ECO:0000313" key="5">
    <source>
        <dbReference type="EMBL" id="OHT08323.1"/>
    </source>
</evidence>
<proteinExistence type="predicted"/>
<dbReference type="Proteomes" id="UP000179807">
    <property type="component" value="Unassembled WGS sequence"/>
</dbReference>
<keyword evidence="2" id="KW-0539">Nucleus</keyword>
<dbReference type="PANTHER" id="PTHR48112">
    <property type="entry name" value="HIGH MOBILITY GROUP PROTEIN DSP1"/>
    <property type="match status" value="1"/>
</dbReference>
<keyword evidence="6" id="KW-1185">Reference proteome</keyword>
<sequence length="175" mass="20525">MSFDPYLEESIRSFLPATPPIESTQKTEKPKRPPNAYNLFFMENQATLKSENILLSGNQVSQELGKRWKEMNEEQRRPYIERAAAIREKFKQENPDYHYEKKADKKKLKRPRNLERNTIMNENTDSHFTFDVLSFVMSSMISQSVFQNKALINSINSSVTPDLLPILLQNFFESK</sequence>
<evidence type="ECO:0000256" key="3">
    <source>
        <dbReference type="SAM" id="MobiDB-lite"/>
    </source>
</evidence>
<dbReference type="GO" id="GO:0005634">
    <property type="term" value="C:nucleus"/>
    <property type="evidence" value="ECO:0007669"/>
    <property type="project" value="UniProtKB-UniRule"/>
</dbReference>
<gene>
    <name evidence="5" type="ORF">TRFO_04945</name>
</gene>
<dbReference type="Pfam" id="PF00505">
    <property type="entry name" value="HMG_box"/>
    <property type="match status" value="1"/>
</dbReference>
<organism evidence="5 6">
    <name type="scientific">Tritrichomonas foetus</name>
    <dbReference type="NCBI Taxonomy" id="1144522"/>
    <lineage>
        <taxon>Eukaryota</taxon>
        <taxon>Metamonada</taxon>
        <taxon>Parabasalia</taxon>
        <taxon>Tritrichomonadida</taxon>
        <taxon>Tritrichomonadidae</taxon>
        <taxon>Tritrichomonas</taxon>
    </lineage>
</organism>
<comment type="caution">
    <text evidence="5">The sequence shown here is derived from an EMBL/GenBank/DDBJ whole genome shotgun (WGS) entry which is preliminary data.</text>
</comment>
<evidence type="ECO:0000313" key="6">
    <source>
        <dbReference type="Proteomes" id="UP000179807"/>
    </source>
</evidence>
<keyword evidence="1 2" id="KW-0238">DNA-binding</keyword>
<dbReference type="CDD" id="cd00084">
    <property type="entry name" value="HMG-box_SF"/>
    <property type="match status" value="1"/>
</dbReference>
<dbReference type="GeneID" id="94826900"/>
<dbReference type="InterPro" id="IPR050342">
    <property type="entry name" value="HMGB"/>
</dbReference>
<name>A0A1J4KAQ9_9EUKA</name>
<protein>
    <submittedName>
        <fullName evidence="5">HMG box family protein</fullName>
    </submittedName>
</protein>
<evidence type="ECO:0000256" key="2">
    <source>
        <dbReference type="PROSITE-ProRule" id="PRU00267"/>
    </source>
</evidence>
<dbReference type="InterPro" id="IPR009071">
    <property type="entry name" value="HMG_box_dom"/>
</dbReference>
<dbReference type="Gene3D" id="1.10.30.10">
    <property type="entry name" value="High mobility group box domain"/>
    <property type="match status" value="1"/>
</dbReference>
<dbReference type="EMBL" id="MLAK01000671">
    <property type="protein sequence ID" value="OHT08323.1"/>
    <property type="molecule type" value="Genomic_DNA"/>
</dbReference>
<feature type="domain" description="HMG box" evidence="4">
    <location>
        <begin position="30"/>
        <end position="98"/>
    </location>
</feature>
<dbReference type="SUPFAM" id="SSF47095">
    <property type="entry name" value="HMG-box"/>
    <property type="match status" value="1"/>
</dbReference>
<dbReference type="PROSITE" id="PS50118">
    <property type="entry name" value="HMG_BOX_2"/>
    <property type="match status" value="1"/>
</dbReference>
<dbReference type="InterPro" id="IPR036910">
    <property type="entry name" value="HMG_box_dom_sf"/>
</dbReference>
<dbReference type="OrthoDB" id="1919336at2759"/>
<dbReference type="GO" id="GO:0003677">
    <property type="term" value="F:DNA binding"/>
    <property type="evidence" value="ECO:0007669"/>
    <property type="project" value="UniProtKB-UniRule"/>
</dbReference>
<feature type="region of interest" description="Disordered" evidence="3">
    <location>
        <begin position="1"/>
        <end position="34"/>
    </location>
</feature>
<dbReference type="RefSeq" id="XP_068361459.1">
    <property type="nucleotide sequence ID" value="XM_068492196.1"/>
</dbReference>
<feature type="DNA-binding region" description="HMG box" evidence="2">
    <location>
        <begin position="30"/>
        <end position="98"/>
    </location>
</feature>